<dbReference type="SMART" id="SM00267">
    <property type="entry name" value="GGDEF"/>
    <property type="match status" value="1"/>
</dbReference>
<dbReference type="NCBIfam" id="TIGR00254">
    <property type="entry name" value="GGDEF"/>
    <property type="match status" value="1"/>
</dbReference>
<evidence type="ECO:0000313" key="3">
    <source>
        <dbReference type="EMBL" id="SER83876.1"/>
    </source>
</evidence>
<dbReference type="GO" id="GO:1902201">
    <property type="term" value="P:negative regulation of bacterial-type flagellum-dependent cell motility"/>
    <property type="evidence" value="ECO:0007669"/>
    <property type="project" value="TreeGrafter"/>
</dbReference>
<dbReference type="EMBL" id="FOGJ01000012">
    <property type="protein sequence ID" value="SER83876.1"/>
    <property type="molecule type" value="Genomic_DNA"/>
</dbReference>
<feature type="transmembrane region" description="Helical" evidence="1">
    <location>
        <begin position="158"/>
        <end position="177"/>
    </location>
</feature>
<dbReference type="GO" id="GO:0005886">
    <property type="term" value="C:plasma membrane"/>
    <property type="evidence" value="ECO:0007669"/>
    <property type="project" value="TreeGrafter"/>
</dbReference>
<dbReference type="eggNOG" id="COG2199">
    <property type="taxonomic scope" value="Bacteria"/>
</dbReference>
<dbReference type="Pfam" id="PF00990">
    <property type="entry name" value="GGDEF"/>
    <property type="match status" value="1"/>
</dbReference>
<keyword evidence="1" id="KW-1133">Transmembrane helix</keyword>
<dbReference type="GO" id="GO:0043709">
    <property type="term" value="P:cell adhesion involved in single-species biofilm formation"/>
    <property type="evidence" value="ECO:0007669"/>
    <property type="project" value="TreeGrafter"/>
</dbReference>
<feature type="transmembrane region" description="Helical" evidence="1">
    <location>
        <begin position="189"/>
        <end position="214"/>
    </location>
</feature>
<dbReference type="InterPro" id="IPR000160">
    <property type="entry name" value="GGDEF_dom"/>
</dbReference>
<keyword evidence="1" id="KW-0472">Membrane</keyword>
<dbReference type="SUPFAM" id="SSF55073">
    <property type="entry name" value="Nucleotide cyclase"/>
    <property type="match status" value="1"/>
</dbReference>
<feature type="transmembrane region" description="Helical" evidence="1">
    <location>
        <begin position="220"/>
        <end position="241"/>
    </location>
</feature>
<gene>
    <name evidence="3" type="ORF">SAMN04487884_11229</name>
</gene>
<dbReference type="InterPro" id="IPR029787">
    <property type="entry name" value="Nucleotide_cyclase"/>
</dbReference>
<dbReference type="Gene3D" id="3.30.70.270">
    <property type="match status" value="1"/>
</dbReference>
<dbReference type="PANTHER" id="PTHR45138">
    <property type="entry name" value="REGULATORY COMPONENTS OF SENSORY TRANSDUCTION SYSTEM"/>
    <property type="match status" value="1"/>
</dbReference>
<name>A0A1H9SFR3_BUTFI</name>
<dbReference type="AlphaFoldDB" id="A0A1H9SFR3"/>
<feature type="transmembrane region" description="Helical" evidence="1">
    <location>
        <begin position="253"/>
        <end position="274"/>
    </location>
</feature>
<accession>A0A1H9SFR3</accession>
<dbReference type="GO" id="GO:0052621">
    <property type="term" value="F:diguanylate cyclase activity"/>
    <property type="evidence" value="ECO:0007669"/>
    <property type="project" value="TreeGrafter"/>
</dbReference>
<evidence type="ECO:0000259" key="2">
    <source>
        <dbReference type="PROSITE" id="PS50887"/>
    </source>
</evidence>
<keyword evidence="1" id="KW-0812">Transmembrane</keyword>
<dbReference type="Proteomes" id="UP000182584">
    <property type="component" value="Unassembled WGS sequence"/>
</dbReference>
<dbReference type="InterPro" id="IPR043128">
    <property type="entry name" value="Rev_trsase/Diguanyl_cyclase"/>
</dbReference>
<protein>
    <submittedName>
        <fullName evidence="3">Diguanylate cyclase (GGDEF) domain-containing protein</fullName>
    </submittedName>
</protein>
<evidence type="ECO:0000256" key="1">
    <source>
        <dbReference type="SAM" id="Phobius"/>
    </source>
</evidence>
<dbReference type="CDD" id="cd01949">
    <property type="entry name" value="GGDEF"/>
    <property type="match status" value="1"/>
</dbReference>
<dbReference type="PANTHER" id="PTHR45138:SF6">
    <property type="entry name" value="DIGUANYLATE CYCLASE DGCN"/>
    <property type="match status" value="1"/>
</dbReference>
<dbReference type="RefSeq" id="WP_074756142.1">
    <property type="nucleotide sequence ID" value="NZ_FOGJ01000012.1"/>
</dbReference>
<feature type="domain" description="GGDEF" evidence="2">
    <location>
        <begin position="436"/>
        <end position="564"/>
    </location>
</feature>
<reference evidence="3 4" key="1">
    <citation type="submission" date="2016-10" db="EMBL/GenBank/DDBJ databases">
        <authorList>
            <person name="de Groot N.N."/>
        </authorList>
    </citation>
    <scope>NUCLEOTIDE SEQUENCE [LARGE SCALE GENOMIC DNA]</scope>
    <source>
        <strain evidence="3 4">AR40</strain>
    </source>
</reference>
<dbReference type="PROSITE" id="PS50887">
    <property type="entry name" value="GGDEF"/>
    <property type="match status" value="1"/>
</dbReference>
<evidence type="ECO:0000313" key="4">
    <source>
        <dbReference type="Proteomes" id="UP000182584"/>
    </source>
</evidence>
<feature type="transmembrane region" description="Helical" evidence="1">
    <location>
        <begin position="373"/>
        <end position="391"/>
    </location>
</feature>
<dbReference type="InterPro" id="IPR050469">
    <property type="entry name" value="Diguanylate_Cyclase"/>
</dbReference>
<feature type="transmembrane region" description="Helical" evidence="1">
    <location>
        <begin position="341"/>
        <end position="361"/>
    </location>
</feature>
<sequence length="564" mass="63220">MKKHVIRIYVIFLIIACMIIAGYAIFDIGNEPASMFAEDTQVALSAKSIIKEDDGFAIVTLDTSTIKEAGDCLSFNTVFTDVYVYADNDLIYKRTGSGSLFMKSNGNTWHFVKVSGDSQEIIVKLIHRYNKADLTIPSFFAGDYYNLKASLVKESSPALIISILDIIFGFGMVIYYFSTKRLSVSTTKMLNFGIASMMLGIWSSGETNAIVVLFENRALAGVLAFLILIFIPSPFIIYIHFTLWPEDKYLYRITPVLCLVNFVLVIGLALLGVMDLKESVIITHSVWAIAIIYTAVAVVTTLRKHFRKKYKSSMPDKSKASELSKILFSDTISADADEERISIFVAASMLILIAISVVDIALYWSGTGTHNDLFGRFLLLSYIVIHAYINIRESLKAIENGKMAAYYKKLANTDSMTTLYNRNAFNNDVAQLSINTEYSIISLDLNNLKSVNDNLGHQAGDRYIINAANIINDIFGHEGTCYRIGGDEFSVIIQKPDSGMVTEKLIKKLEKEIEIHNTNNPSEPVYIAYGYHSHTPDSAYDYNETLHIADEKMYENKRLQKSVQ</sequence>
<dbReference type="OrthoDB" id="9804955at2"/>
<feature type="transmembrane region" description="Helical" evidence="1">
    <location>
        <begin position="7"/>
        <end position="26"/>
    </location>
</feature>
<proteinExistence type="predicted"/>
<organism evidence="3 4">
    <name type="scientific">Butyrivibrio fibrisolvens</name>
    <dbReference type="NCBI Taxonomy" id="831"/>
    <lineage>
        <taxon>Bacteria</taxon>
        <taxon>Bacillati</taxon>
        <taxon>Bacillota</taxon>
        <taxon>Clostridia</taxon>
        <taxon>Lachnospirales</taxon>
        <taxon>Lachnospiraceae</taxon>
        <taxon>Butyrivibrio</taxon>
    </lineage>
</organism>
<feature type="transmembrane region" description="Helical" evidence="1">
    <location>
        <begin position="280"/>
        <end position="302"/>
    </location>
</feature>